<dbReference type="InterPro" id="IPR016166">
    <property type="entry name" value="FAD-bd_PCMH"/>
</dbReference>
<dbReference type="OrthoDB" id="9814706at2"/>
<dbReference type="InterPro" id="IPR051312">
    <property type="entry name" value="Diverse_Substr_Oxidored"/>
</dbReference>
<evidence type="ECO:0000256" key="2">
    <source>
        <dbReference type="ARBA" id="ARBA00022827"/>
    </source>
</evidence>
<comment type="caution">
    <text evidence="5">The sequence shown here is derived from an EMBL/GenBank/DDBJ whole genome shotgun (WGS) entry which is preliminary data.</text>
</comment>
<evidence type="ECO:0000313" key="5">
    <source>
        <dbReference type="EMBL" id="KGM49232.1"/>
    </source>
</evidence>
<proteinExistence type="predicted"/>
<dbReference type="EMBL" id="AQQX01000003">
    <property type="protein sequence ID" value="KGM49232.1"/>
    <property type="molecule type" value="Genomic_DNA"/>
</dbReference>
<dbReference type="eggNOG" id="COG1319">
    <property type="taxonomic scope" value="Bacteria"/>
</dbReference>
<gene>
    <name evidence="5" type="ORF">ATO9_11245</name>
</gene>
<dbReference type="InterPro" id="IPR036683">
    <property type="entry name" value="CO_DH_flav_C_dom_sf"/>
</dbReference>
<dbReference type="InterPro" id="IPR016167">
    <property type="entry name" value="FAD-bd_PCMH_sub1"/>
</dbReference>
<dbReference type="InterPro" id="IPR005107">
    <property type="entry name" value="CO_DH_flav_C"/>
</dbReference>
<dbReference type="SUPFAM" id="SSF56176">
    <property type="entry name" value="FAD-binding/transporter-associated domain-like"/>
    <property type="match status" value="1"/>
</dbReference>
<dbReference type="GO" id="GO:0071949">
    <property type="term" value="F:FAD binding"/>
    <property type="evidence" value="ECO:0007669"/>
    <property type="project" value="InterPro"/>
</dbReference>
<keyword evidence="1" id="KW-0285">Flavoprotein</keyword>
<dbReference type="SUPFAM" id="SSF55447">
    <property type="entry name" value="CO dehydrogenase flavoprotein C-terminal domain-like"/>
    <property type="match status" value="1"/>
</dbReference>
<dbReference type="Proteomes" id="UP000030004">
    <property type="component" value="Unassembled WGS sequence"/>
</dbReference>
<protein>
    <submittedName>
        <fullName evidence="5">Xanthine dehydrogenase</fullName>
    </submittedName>
</protein>
<dbReference type="Pfam" id="PF03450">
    <property type="entry name" value="CO_deh_flav_C"/>
    <property type="match status" value="1"/>
</dbReference>
<evidence type="ECO:0000313" key="6">
    <source>
        <dbReference type="Proteomes" id="UP000030004"/>
    </source>
</evidence>
<dbReference type="InterPro" id="IPR016169">
    <property type="entry name" value="FAD-bd_PCMH_sub2"/>
</dbReference>
<organism evidence="5 6">
    <name type="scientific">Pseudooceanicola atlanticus</name>
    <dbReference type="NCBI Taxonomy" id="1461694"/>
    <lineage>
        <taxon>Bacteria</taxon>
        <taxon>Pseudomonadati</taxon>
        <taxon>Pseudomonadota</taxon>
        <taxon>Alphaproteobacteria</taxon>
        <taxon>Rhodobacterales</taxon>
        <taxon>Paracoccaceae</taxon>
        <taxon>Pseudooceanicola</taxon>
    </lineage>
</organism>
<dbReference type="PANTHER" id="PTHR42659:SF2">
    <property type="entry name" value="XANTHINE DEHYDROGENASE SUBUNIT C-RELATED"/>
    <property type="match status" value="1"/>
</dbReference>
<accession>A0A0A0EJ81</accession>
<dbReference type="PROSITE" id="PS51387">
    <property type="entry name" value="FAD_PCMH"/>
    <property type="match status" value="1"/>
</dbReference>
<dbReference type="STRING" id="1461694.ATO9_11245"/>
<evidence type="ECO:0000256" key="3">
    <source>
        <dbReference type="ARBA" id="ARBA00023002"/>
    </source>
</evidence>
<dbReference type="AlphaFoldDB" id="A0A0A0EJ81"/>
<evidence type="ECO:0000256" key="1">
    <source>
        <dbReference type="ARBA" id="ARBA00022630"/>
    </source>
</evidence>
<sequence>MTLQRPESIDAALALLAEGGGTILAGGTDVYPALRDATPPECMIDVTGIEGLRDISLRDGIWRLGAATTWTDIVRAELPQLFTGLKLAAREVGSVQIQNTGTLAGNICNASPAADGVPTLMALDTQVEIMGPEGRRAVMLQDFIKGPRAVDLGAGEMITALLIPDRAGQGAFLKLGSRRYLVISIAMVSAVIKSDDGVISRAAISVGACSPVAFRATALEEALVGADAAAVAGLVQAADLPDLTPITDVRASASYRQDAVRTLVTRTIHQAMEPPHVAG</sequence>
<dbReference type="SMART" id="SM01092">
    <property type="entry name" value="CO_deh_flav_C"/>
    <property type="match status" value="1"/>
</dbReference>
<dbReference type="Gene3D" id="3.30.390.50">
    <property type="entry name" value="CO dehydrogenase flavoprotein, C-terminal domain"/>
    <property type="match status" value="1"/>
</dbReference>
<dbReference type="InterPro" id="IPR036318">
    <property type="entry name" value="FAD-bd_PCMH-like_sf"/>
</dbReference>
<dbReference type="GO" id="GO:0016491">
    <property type="term" value="F:oxidoreductase activity"/>
    <property type="evidence" value="ECO:0007669"/>
    <property type="project" value="UniProtKB-KW"/>
</dbReference>
<keyword evidence="3" id="KW-0560">Oxidoreductase</keyword>
<name>A0A0A0EJ81_9RHOB</name>
<dbReference type="RefSeq" id="WP_043748413.1">
    <property type="nucleotide sequence ID" value="NZ_AQQX01000003.1"/>
</dbReference>
<dbReference type="PANTHER" id="PTHR42659">
    <property type="entry name" value="XANTHINE DEHYDROGENASE SUBUNIT C-RELATED"/>
    <property type="match status" value="1"/>
</dbReference>
<feature type="domain" description="FAD-binding PCMH-type" evidence="4">
    <location>
        <begin position="1"/>
        <end position="168"/>
    </location>
</feature>
<dbReference type="Pfam" id="PF00941">
    <property type="entry name" value="FAD_binding_5"/>
    <property type="match status" value="1"/>
</dbReference>
<keyword evidence="2" id="KW-0274">FAD</keyword>
<keyword evidence="6" id="KW-1185">Reference proteome</keyword>
<dbReference type="InterPro" id="IPR002346">
    <property type="entry name" value="Mopterin_DH_FAD-bd"/>
</dbReference>
<dbReference type="Gene3D" id="3.30.465.10">
    <property type="match status" value="1"/>
</dbReference>
<dbReference type="Gene3D" id="3.30.43.10">
    <property type="entry name" value="Uridine Diphospho-n-acetylenolpyruvylglucosamine Reductase, domain 2"/>
    <property type="match status" value="1"/>
</dbReference>
<reference evidence="5 6" key="1">
    <citation type="journal article" date="2015" name="Antonie Van Leeuwenhoek">
        <title>Pseudooceanicola atlanticus gen. nov. sp. nov., isolated from surface seawater of the Atlantic Ocean and reclassification of Oceanicola batsensis, Oceanicola marinus, Oceanicola nitratireducens, Oceanicola nanhaiensis, Oceanicola antarcticus and Oceanicola flagellatus, as Pseudooceanicola batsensis comb. nov., Pseudooceanicola marinus comb. nov., Pseudooceanicola nitratireducens comb. nov., Pseudooceanicola nanhaiensis comb. nov., Pseudooceanicola antarcticus comb. nov., and Pseudooceanicola flagellatus comb. nov.</title>
        <authorList>
            <person name="Lai Q."/>
            <person name="Li G."/>
            <person name="Liu X."/>
            <person name="Du Y."/>
            <person name="Sun F."/>
            <person name="Shao Z."/>
        </authorList>
    </citation>
    <scope>NUCLEOTIDE SEQUENCE [LARGE SCALE GENOMIC DNA]</scope>
    <source>
        <strain evidence="5 6">22II-s11g</strain>
    </source>
</reference>
<evidence type="ECO:0000259" key="4">
    <source>
        <dbReference type="PROSITE" id="PS51387"/>
    </source>
</evidence>